<dbReference type="Pfam" id="PF13407">
    <property type="entry name" value="Peripla_BP_4"/>
    <property type="match status" value="1"/>
</dbReference>
<dbReference type="InterPro" id="IPR000843">
    <property type="entry name" value="HTH_LacI"/>
</dbReference>
<evidence type="ECO:0000256" key="3">
    <source>
        <dbReference type="ARBA" id="ARBA00023163"/>
    </source>
</evidence>
<keyword evidence="3" id="KW-0804">Transcription</keyword>
<proteinExistence type="predicted"/>
<dbReference type="EMBL" id="MN577574">
    <property type="protein sequence ID" value="QGT51412.1"/>
    <property type="molecule type" value="Genomic_DNA"/>
</dbReference>
<dbReference type="GO" id="GO:0000976">
    <property type="term" value="F:transcription cis-regulatory region binding"/>
    <property type="evidence" value="ECO:0007669"/>
    <property type="project" value="TreeGrafter"/>
</dbReference>
<dbReference type="PROSITE" id="PS00356">
    <property type="entry name" value="HTH_LACI_1"/>
    <property type="match status" value="1"/>
</dbReference>
<reference evidence="5" key="1">
    <citation type="journal article" date="2020" name="J. ISSAAS">
        <title>Lactobacilli and other gastrointestinal microbiota of Peromyscus leucopus, reservoir host for agents of Lyme disease and other zoonoses in North America.</title>
        <authorList>
            <person name="Milovic A."/>
            <person name="Bassam K."/>
            <person name="Shao H."/>
            <person name="Chatzistamou I."/>
            <person name="Tufts D.M."/>
            <person name="Diuk-Wasser M."/>
            <person name="Barbour A.G."/>
        </authorList>
    </citation>
    <scope>NUCLEOTIDE SEQUENCE</scope>
    <source>
        <strain evidence="5">LL50</strain>
    </source>
</reference>
<dbReference type="Gene3D" id="1.10.260.40">
    <property type="entry name" value="lambda repressor-like DNA-binding domains"/>
    <property type="match status" value="1"/>
</dbReference>
<organism evidence="5">
    <name type="scientific">uncultured Spirochaetaceae bacterium</name>
    <dbReference type="NCBI Taxonomy" id="201186"/>
    <lineage>
        <taxon>Bacteria</taxon>
        <taxon>Pseudomonadati</taxon>
        <taxon>Spirochaetota</taxon>
        <taxon>Spirochaetia</taxon>
        <taxon>Spirochaetales</taxon>
        <taxon>Spirochaetaceae</taxon>
        <taxon>environmental samples</taxon>
    </lineage>
</organism>
<evidence type="ECO:0000256" key="1">
    <source>
        <dbReference type="ARBA" id="ARBA00023015"/>
    </source>
</evidence>
<dbReference type="InterPro" id="IPR025997">
    <property type="entry name" value="SBP_2_dom"/>
</dbReference>
<gene>
    <name evidence="5" type="ORF">Unknown280_1040</name>
</gene>
<sequence>MSVTIKDIAEKAGVSRGTVDRVLHNRPGVNAAVAARVKDIARDLGFVPNRAGKVLAARKQNIKFACLLPDASIPFFSQVIKGFERAQKELCDFGVTLKFFYAAKYDEKNHIDAIRKISRGTFSGVCLTTLDTPEVQLEVNKIVQKGIPVVSVNTDIPDSGRICYVGTDYFRSGKTAAGMLCLINKEKINALVLAGSYNMRGHKERIKGFVSGLESHNADFTVADKIESFDDDATAYEKTRIALQSNPKINCVFVASAGAGGACRAVQECGKKISVLAFDEVPQVTEYLKSGLIDFTIDQEPEMQGYIGIMRLWSWLMEEGKRDAKDYITQTVIKIAENMDAI</sequence>
<name>A0A650EPN4_9SPIO</name>
<protein>
    <submittedName>
        <fullName evidence="5">Transcriptional regulator</fullName>
    </submittedName>
</protein>
<dbReference type="GO" id="GO:0003700">
    <property type="term" value="F:DNA-binding transcription factor activity"/>
    <property type="evidence" value="ECO:0007669"/>
    <property type="project" value="TreeGrafter"/>
</dbReference>
<dbReference type="Gene3D" id="3.40.50.2300">
    <property type="match status" value="2"/>
</dbReference>
<evidence type="ECO:0000313" key="5">
    <source>
        <dbReference type="EMBL" id="QGT51412.1"/>
    </source>
</evidence>
<dbReference type="Pfam" id="PF00356">
    <property type="entry name" value="LacI"/>
    <property type="match status" value="1"/>
</dbReference>
<dbReference type="PROSITE" id="PS50932">
    <property type="entry name" value="HTH_LACI_2"/>
    <property type="match status" value="1"/>
</dbReference>
<dbReference type="CDD" id="cd06307">
    <property type="entry name" value="PBP1_sugar_binding"/>
    <property type="match status" value="1"/>
</dbReference>
<dbReference type="SMART" id="SM00354">
    <property type="entry name" value="HTH_LACI"/>
    <property type="match status" value="1"/>
</dbReference>
<dbReference type="PANTHER" id="PTHR30146:SF152">
    <property type="entry name" value="TRANSCRIPTIONAL REGULATORY PROTEIN"/>
    <property type="match status" value="1"/>
</dbReference>
<dbReference type="CDD" id="cd01392">
    <property type="entry name" value="HTH_LacI"/>
    <property type="match status" value="1"/>
</dbReference>
<dbReference type="AlphaFoldDB" id="A0A650EPN4"/>
<evidence type="ECO:0000256" key="2">
    <source>
        <dbReference type="ARBA" id="ARBA00023125"/>
    </source>
</evidence>
<feature type="domain" description="HTH lacI-type" evidence="4">
    <location>
        <begin position="3"/>
        <end position="57"/>
    </location>
</feature>
<dbReference type="PANTHER" id="PTHR30146">
    <property type="entry name" value="LACI-RELATED TRANSCRIPTIONAL REPRESSOR"/>
    <property type="match status" value="1"/>
</dbReference>
<keyword evidence="2" id="KW-0238">DNA-binding</keyword>
<dbReference type="SUPFAM" id="SSF47413">
    <property type="entry name" value="lambda repressor-like DNA-binding domains"/>
    <property type="match status" value="1"/>
</dbReference>
<dbReference type="InterPro" id="IPR010982">
    <property type="entry name" value="Lambda_DNA-bd_dom_sf"/>
</dbReference>
<dbReference type="SUPFAM" id="SSF53822">
    <property type="entry name" value="Periplasmic binding protein-like I"/>
    <property type="match status" value="1"/>
</dbReference>
<evidence type="ECO:0000259" key="4">
    <source>
        <dbReference type="PROSITE" id="PS50932"/>
    </source>
</evidence>
<accession>A0A650EPN4</accession>
<keyword evidence="1" id="KW-0805">Transcription regulation</keyword>
<dbReference type="InterPro" id="IPR028082">
    <property type="entry name" value="Peripla_BP_I"/>
</dbReference>